<keyword evidence="4" id="KW-1185">Reference proteome</keyword>
<dbReference type="OrthoDB" id="5786696at2759"/>
<sequence length="132" mass="13515">MIVLTSFGTPGGQPAGDPLGEQPGIEPSSSRISFFNFLSIMNTAIIVVLFAGLLAVNAGIDFSSCARMDVPIANKAAQALCISSCKFQNCGTGHCEKRGGRPTCVCGRCGLGGGEWPSIPIPKGGKGGKGKR</sequence>
<proteinExistence type="predicted"/>
<evidence type="ECO:0000313" key="4">
    <source>
        <dbReference type="Proteomes" id="UP000031036"/>
    </source>
</evidence>
<evidence type="ECO:0000256" key="1">
    <source>
        <dbReference type="SAM" id="MobiDB-lite"/>
    </source>
</evidence>
<dbReference type="PANTHER" id="PTHR37971:SF1">
    <property type="entry name" value="ANTIBACTERIAL FACTOR-RELATED PEPTIDE 1-RELATED"/>
    <property type="match status" value="1"/>
</dbReference>
<keyword evidence="2" id="KW-0472">Membrane</keyword>
<organism evidence="3 4">
    <name type="scientific">Toxocara canis</name>
    <name type="common">Canine roundworm</name>
    <dbReference type="NCBI Taxonomy" id="6265"/>
    <lineage>
        <taxon>Eukaryota</taxon>
        <taxon>Metazoa</taxon>
        <taxon>Ecdysozoa</taxon>
        <taxon>Nematoda</taxon>
        <taxon>Chromadorea</taxon>
        <taxon>Rhabditida</taxon>
        <taxon>Spirurina</taxon>
        <taxon>Ascaridomorpha</taxon>
        <taxon>Ascaridoidea</taxon>
        <taxon>Toxocaridae</taxon>
        <taxon>Toxocara</taxon>
    </lineage>
</organism>
<evidence type="ECO:0000313" key="3">
    <source>
        <dbReference type="EMBL" id="KHN74506.1"/>
    </source>
</evidence>
<dbReference type="Pfam" id="PF16839">
    <property type="entry name" value="Antimicrobial25"/>
    <property type="match status" value="1"/>
</dbReference>
<dbReference type="Proteomes" id="UP000031036">
    <property type="component" value="Unassembled WGS sequence"/>
</dbReference>
<accession>A0A0B2UTT1</accession>
<dbReference type="Gene3D" id="3.30.30.110">
    <property type="entry name" value="Antibacterial factor-related peptide"/>
    <property type="match status" value="1"/>
</dbReference>
<protein>
    <submittedName>
        <fullName evidence="3">Uncharacterized protein</fullName>
    </submittedName>
</protein>
<dbReference type="GO" id="GO:0098542">
    <property type="term" value="P:defense response to other organism"/>
    <property type="evidence" value="ECO:0007669"/>
    <property type="project" value="InterPro"/>
</dbReference>
<dbReference type="InterPro" id="IPR031770">
    <property type="entry name" value="Abf-1/2"/>
</dbReference>
<comment type="caution">
    <text evidence="3">The sequence shown here is derived from an EMBL/GenBank/DDBJ whole genome shotgun (WGS) entry which is preliminary data.</text>
</comment>
<dbReference type="InterPro" id="IPR038204">
    <property type="entry name" value="Abf-1/2_sf"/>
</dbReference>
<keyword evidence="2" id="KW-1133">Transmembrane helix</keyword>
<dbReference type="AlphaFoldDB" id="A0A0B2UTT1"/>
<gene>
    <name evidence="3" type="ORF">Tcan_09651</name>
</gene>
<keyword evidence="2" id="KW-0812">Transmembrane</keyword>
<evidence type="ECO:0000256" key="2">
    <source>
        <dbReference type="SAM" id="Phobius"/>
    </source>
</evidence>
<reference evidence="3 4" key="1">
    <citation type="submission" date="2014-11" db="EMBL/GenBank/DDBJ databases">
        <title>Genetic blueprint of the zoonotic pathogen Toxocara canis.</title>
        <authorList>
            <person name="Zhu X.-Q."/>
            <person name="Korhonen P.K."/>
            <person name="Cai H."/>
            <person name="Young N.D."/>
            <person name="Nejsum P."/>
            <person name="von Samson-Himmelstjerna G."/>
            <person name="Boag P.R."/>
            <person name="Tan P."/>
            <person name="Li Q."/>
            <person name="Min J."/>
            <person name="Yang Y."/>
            <person name="Wang X."/>
            <person name="Fang X."/>
            <person name="Hall R.S."/>
            <person name="Hofmann A."/>
            <person name="Sternberg P.W."/>
            <person name="Jex A.R."/>
            <person name="Gasser R.B."/>
        </authorList>
    </citation>
    <scope>NUCLEOTIDE SEQUENCE [LARGE SCALE GENOMIC DNA]</scope>
    <source>
        <strain evidence="3">PN_DK_2014</strain>
    </source>
</reference>
<dbReference type="PANTHER" id="PTHR37971">
    <property type="entry name" value="ANTIBACTERIAL FACTOR-RELATED PEPTIDE 1-RELATED"/>
    <property type="match status" value="1"/>
</dbReference>
<dbReference type="EMBL" id="JPKZ01002904">
    <property type="protein sequence ID" value="KHN74506.1"/>
    <property type="molecule type" value="Genomic_DNA"/>
</dbReference>
<feature type="transmembrane region" description="Helical" evidence="2">
    <location>
        <begin position="34"/>
        <end position="58"/>
    </location>
</feature>
<name>A0A0B2UTT1_TOXCA</name>
<feature type="region of interest" description="Disordered" evidence="1">
    <location>
        <begin position="1"/>
        <end position="23"/>
    </location>
</feature>